<comment type="caution">
    <text evidence="1">The sequence shown here is derived from an EMBL/GenBank/DDBJ whole genome shotgun (WGS) entry which is preliminary data.</text>
</comment>
<protein>
    <submittedName>
        <fullName evidence="1">Uncharacterized protein</fullName>
    </submittedName>
</protein>
<evidence type="ECO:0000313" key="2">
    <source>
        <dbReference type="Proteomes" id="UP000793456"/>
    </source>
</evidence>
<accession>A0ACD3R355</accession>
<dbReference type="EMBL" id="CM011683">
    <property type="protein sequence ID" value="TMS13830.1"/>
    <property type="molecule type" value="Genomic_DNA"/>
</dbReference>
<gene>
    <name evidence="1" type="ORF">E3U43_022310</name>
</gene>
<dbReference type="Proteomes" id="UP000793456">
    <property type="component" value="Chromosome X"/>
</dbReference>
<keyword evidence="2" id="KW-1185">Reference proteome</keyword>
<evidence type="ECO:0000313" key="1">
    <source>
        <dbReference type="EMBL" id="TMS13830.1"/>
    </source>
</evidence>
<reference evidence="1" key="1">
    <citation type="submission" date="2018-11" db="EMBL/GenBank/DDBJ databases">
        <title>The sequence and de novo assembly of Larimichthys crocea genome using PacBio and Hi-C technologies.</title>
        <authorList>
            <person name="Xu P."/>
            <person name="Chen B."/>
            <person name="Zhou Z."/>
            <person name="Ke Q."/>
            <person name="Wu Y."/>
            <person name="Bai H."/>
            <person name="Pu F."/>
        </authorList>
    </citation>
    <scope>NUCLEOTIDE SEQUENCE</scope>
    <source>
        <tissue evidence="1">Muscle</tissue>
    </source>
</reference>
<sequence length="157" mass="17502">MSLQELPGSFGVMFPAFSLPMKAERSRNKERLEASLAGLCELELLKQRQECRVLSALCLGDSPVPGRPPWGSLRSARCALDAPKGNASEDFNRRLQAASGYDGMDPLPDAEYVEFNDMLLPNISFIHTVDLSELNEVEVWKQISNLDAFLVDFQLQL</sequence>
<organism evidence="1 2">
    <name type="scientific">Larimichthys crocea</name>
    <name type="common">Large yellow croaker</name>
    <name type="synonym">Pseudosciaena crocea</name>
    <dbReference type="NCBI Taxonomy" id="215358"/>
    <lineage>
        <taxon>Eukaryota</taxon>
        <taxon>Metazoa</taxon>
        <taxon>Chordata</taxon>
        <taxon>Craniata</taxon>
        <taxon>Vertebrata</taxon>
        <taxon>Euteleostomi</taxon>
        <taxon>Actinopterygii</taxon>
        <taxon>Neopterygii</taxon>
        <taxon>Teleostei</taxon>
        <taxon>Neoteleostei</taxon>
        <taxon>Acanthomorphata</taxon>
        <taxon>Eupercaria</taxon>
        <taxon>Sciaenidae</taxon>
        <taxon>Larimichthys</taxon>
    </lineage>
</organism>
<name>A0ACD3R355_LARCR</name>
<proteinExistence type="predicted"/>